<keyword evidence="2" id="KW-1185">Reference proteome</keyword>
<evidence type="ECO:0000313" key="2">
    <source>
        <dbReference type="Proteomes" id="UP000265520"/>
    </source>
</evidence>
<proteinExistence type="predicted"/>
<reference evidence="1 2" key="1">
    <citation type="journal article" date="2018" name="Front. Plant Sci.">
        <title>Red Clover (Trifolium pratense) and Zigzag Clover (T. medium) - A Picture of Genomic Similarities and Differences.</title>
        <authorList>
            <person name="Dluhosova J."/>
            <person name="Istvanek J."/>
            <person name="Nedelnik J."/>
            <person name="Repkova J."/>
        </authorList>
    </citation>
    <scope>NUCLEOTIDE SEQUENCE [LARGE SCALE GENOMIC DNA]</scope>
    <source>
        <strain evidence="2">cv. 10/8</strain>
        <tissue evidence="1">Leaf</tissue>
    </source>
</reference>
<sequence>EYIEDELVGEKKSERDVLKEDDQDRCEIDMTLSLDNKGYSLRRTAAVKKPEYIEPKVPKAQKLTERTKVT</sequence>
<comment type="caution">
    <text evidence="1">The sequence shown here is derived from an EMBL/GenBank/DDBJ whole genome shotgun (WGS) entry which is preliminary data.</text>
</comment>
<name>A0A392UR92_9FABA</name>
<protein>
    <submittedName>
        <fullName evidence="1">Uncharacterized protein</fullName>
    </submittedName>
</protein>
<evidence type="ECO:0000313" key="1">
    <source>
        <dbReference type="EMBL" id="MCI74840.1"/>
    </source>
</evidence>
<accession>A0A392UR92</accession>
<organism evidence="1 2">
    <name type="scientific">Trifolium medium</name>
    <dbReference type="NCBI Taxonomy" id="97028"/>
    <lineage>
        <taxon>Eukaryota</taxon>
        <taxon>Viridiplantae</taxon>
        <taxon>Streptophyta</taxon>
        <taxon>Embryophyta</taxon>
        <taxon>Tracheophyta</taxon>
        <taxon>Spermatophyta</taxon>
        <taxon>Magnoliopsida</taxon>
        <taxon>eudicotyledons</taxon>
        <taxon>Gunneridae</taxon>
        <taxon>Pentapetalae</taxon>
        <taxon>rosids</taxon>
        <taxon>fabids</taxon>
        <taxon>Fabales</taxon>
        <taxon>Fabaceae</taxon>
        <taxon>Papilionoideae</taxon>
        <taxon>50 kb inversion clade</taxon>
        <taxon>NPAAA clade</taxon>
        <taxon>Hologalegina</taxon>
        <taxon>IRL clade</taxon>
        <taxon>Trifolieae</taxon>
        <taxon>Trifolium</taxon>
    </lineage>
</organism>
<feature type="non-terminal residue" evidence="1">
    <location>
        <position position="1"/>
    </location>
</feature>
<dbReference type="Proteomes" id="UP000265520">
    <property type="component" value="Unassembled WGS sequence"/>
</dbReference>
<dbReference type="AlphaFoldDB" id="A0A392UR92"/>
<dbReference type="EMBL" id="LXQA010869117">
    <property type="protein sequence ID" value="MCI74840.1"/>
    <property type="molecule type" value="Genomic_DNA"/>
</dbReference>